<name>A0A9X2XTZ7_9BACT</name>
<dbReference type="InterPro" id="IPR020449">
    <property type="entry name" value="Tscrpt_reg_AraC-type_HTH"/>
</dbReference>
<dbReference type="EMBL" id="JAOTIF010000003">
    <property type="protein sequence ID" value="MCU7548820.1"/>
    <property type="molecule type" value="Genomic_DNA"/>
</dbReference>
<dbReference type="CDD" id="cd06986">
    <property type="entry name" value="cupin_MmsR-like_N"/>
    <property type="match status" value="1"/>
</dbReference>
<dbReference type="PANTHER" id="PTHR43280">
    <property type="entry name" value="ARAC-FAMILY TRANSCRIPTIONAL REGULATOR"/>
    <property type="match status" value="1"/>
</dbReference>
<evidence type="ECO:0000256" key="2">
    <source>
        <dbReference type="ARBA" id="ARBA00023125"/>
    </source>
</evidence>
<dbReference type="AlphaFoldDB" id="A0A9X2XTZ7"/>
<dbReference type="InterPro" id="IPR018060">
    <property type="entry name" value="HTH_AraC"/>
</dbReference>
<dbReference type="InterPro" id="IPR037923">
    <property type="entry name" value="HTH-like"/>
</dbReference>
<dbReference type="SUPFAM" id="SSF51215">
    <property type="entry name" value="Regulatory protein AraC"/>
    <property type="match status" value="1"/>
</dbReference>
<dbReference type="PROSITE" id="PS00041">
    <property type="entry name" value="HTH_ARAC_FAMILY_1"/>
    <property type="match status" value="1"/>
</dbReference>
<evidence type="ECO:0000256" key="1">
    <source>
        <dbReference type="ARBA" id="ARBA00023015"/>
    </source>
</evidence>
<dbReference type="Pfam" id="PF02311">
    <property type="entry name" value="AraC_binding"/>
    <property type="match status" value="1"/>
</dbReference>
<dbReference type="Gene3D" id="2.60.120.280">
    <property type="entry name" value="Regulatory protein AraC"/>
    <property type="match status" value="1"/>
</dbReference>
<dbReference type="Pfam" id="PF12833">
    <property type="entry name" value="HTH_18"/>
    <property type="match status" value="1"/>
</dbReference>
<keyword evidence="3" id="KW-0804">Transcription</keyword>
<dbReference type="PRINTS" id="PR00032">
    <property type="entry name" value="HTHARAC"/>
</dbReference>
<dbReference type="SMART" id="SM00342">
    <property type="entry name" value="HTH_ARAC"/>
    <property type="match status" value="1"/>
</dbReference>
<gene>
    <name evidence="5" type="ORF">OCK74_06805</name>
</gene>
<dbReference type="RefSeq" id="WP_279296265.1">
    <property type="nucleotide sequence ID" value="NZ_JAOTIF010000003.1"/>
</dbReference>
<evidence type="ECO:0000256" key="3">
    <source>
        <dbReference type="ARBA" id="ARBA00023163"/>
    </source>
</evidence>
<dbReference type="InterPro" id="IPR009057">
    <property type="entry name" value="Homeodomain-like_sf"/>
</dbReference>
<dbReference type="Proteomes" id="UP001155483">
    <property type="component" value="Unassembled WGS sequence"/>
</dbReference>
<dbReference type="InterPro" id="IPR018062">
    <property type="entry name" value="HTH_AraC-typ_CS"/>
</dbReference>
<dbReference type="PANTHER" id="PTHR43280:SF30">
    <property type="entry name" value="MMSAB OPERON REGULATORY PROTEIN"/>
    <property type="match status" value="1"/>
</dbReference>
<dbReference type="InterPro" id="IPR003313">
    <property type="entry name" value="AraC-bd"/>
</dbReference>
<protein>
    <submittedName>
        <fullName evidence="5">AraC family transcriptional regulator</fullName>
    </submittedName>
</protein>
<evidence type="ECO:0000259" key="4">
    <source>
        <dbReference type="PROSITE" id="PS01124"/>
    </source>
</evidence>
<feature type="domain" description="HTH araC/xylS-type" evidence="4">
    <location>
        <begin position="198"/>
        <end position="296"/>
    </location>
</feature>
<sequence length="305" mass="36033">MNSTSIKNLKRKDGFSGEKQINIPDSVLNRLIGKQVFLHSLFITHIGYFPNAQYHFRERMLGCNDYILLYSLSGKGYIESKNGRFALLSNQFIIIPPNEFHRYQSDLQDPWSIYWVHFSSNQLEQLKQEFNVDQFFTPTDLQYDEQILEIWQQMYDSLASGYSGISIRYANLCLYRFLCFFFFPNKKFKSEKKEDPLERSILYMESNIGKRLQVGEIASYIQYSTSHYTALFKKKTGMTPIDYFIKMKMRYACQMLVQDKLKIKDIALRAGYDDPYFFSKLFKQVTGKSPKEYRQVQYAGYIHAA</sequence>
<comment type="caution">
    <text evidence="5">The sequence shown here is derived from an EMBL/GenBank/DDBJ whole genome shotgun (WGS) entry which is preliminary data.</text>
</comment>
<keyword evidence="2" id="KW-0238">DNA-binding</keyword>
<dbReference type="GO" id="GO:0043565">
    <property type="term" value="F:sequence-specific DNA binding"/>
    <property type="evidence" value="ECO:0007669"/>
    <property type="project" value="InterPro"/>
</dbReference>
<reference evidence="5" key="2">
    <citation type="submission" date="2023-04" db="EMBL/GenBank/DDBJ databases">
        <title>Paracnuella aquatica gen. nov., sp. nov., a member of the family Chitinophagaceae isolated from a hot spring.</title>
        <authorList>
            <person name="Wang C."/>
        </authorList>
    </citation>
    <scope>NUCLEOTIDE SEQUENCE</scope>
    <source>
        <strain evidence="5">LB-8</strain>
    </source>
</reference>
<evidence type="ECO:0000313" key="6">
    <source>
        <dbReference type="Proteomes" id="UP001155483"/>
    </source>
</evidence>
<dbReference type="Gene3D" id="1.10.10.60">
    <property type="entry name" value="Homeodomain-like"/>
    <property type="match status" value="2"/>
</dbReference>
<proteinExistence type="predicted"/>
<keyword evidence="6" id="KW-1185">Reference proteome</keyword>
<evidence type="ECO:0000313" key="5">
    <source>
        <dbReference type="EMBL" id="MCU7548820.1"/>
    </source>
</evidence>
<organism evidence="5 6">
    <name type="scientific">Paraflavisolibacter caeni</name>
    <dbReference type="NCBI Taxonomy" id="2982496"/>
    <lineage>
        <taxon>Bacteria</taxon>
        <taxon>Pseudomonadati</taxon>
        <taxon>Bacteroidota</taxon>
        <taxon>Chitinophagia</taxon>
        <taxon>Chitinophagales</taxon>
        <taxon>Chitinophagaceae</taxon>
        <taxon>Paraflavisolibacter</taxon>
    </lineage>
</organism>
<accession>A0A9X2XTZ7</accession>
<dbReference type="GO" id="GO:0003700">
    <property type="term" value="F:DNA-binding transcription factor activity"/>
    <property type="evidence" value="ECO:0007669"/>
    <property type="project" value="InterPro"/>
</dbReference>
<dbReference type="SUPFAM" id="SSF46689">
    <property type="entry name" value="Homeodomain-like"/>
    <property type="match status" value="2"/>
</dbReference>
<dbReference type="PROSITE" id="PS01124">
    <property type="entry name" value="HTH_ARAC_FAMILY_2"/>
    <property type="match status" value="1"/>
</dbReference>
<keyword evidence="1" id="KW-0805">Transcription regulation</keyword>
<reference evidence="5" key="1">
    <citation type="submission" date="2022-09" db="EMBL/GenBank/DDBJ databases">
        <authorList>
            <person name="Yuan C."/>
            <person name="Ke Z."/>
        </authorList>
    </citation>
    <scope>NUCLEOTIDE SEQUENCE</scope>
    <source>
        <strain evidence="5">LB-8</strain>
    </source>
</reference>